<dbReference type="PANTHER" id="PTHR34293:SF1">
    <property type="entry name" value="HTH-TYPE TRANSCRIPTIONAL REGULATOR TRMBL2"/>
    <property type="match status" value="1"/>
</dbReference>
<evidence type="ECO:0000313" key="4">
    <source>
        <dbReference type="EMBL" id="MFC6726295.1"/>
    </source>
</evidence>
<dbReference type="Pfam" id="PF01978">
    <property type="entry name" value="TrmB"/>
    <property type="match status" value="1"/>
</dbReference>
<dbReference type="Gene3D" id="1.10.10.10">
    <property type="entry name" value="Winged helix-like DNA-binding domain superfamily/Winged helix DNA-binding domain"/>
    <property type="match status" value="1"/>
</dbReference>
<dbReference type="SUPFAM" id="SSF56024">
    <property type="entry name" value="Phospholipase D/nuclease"/>
    <property type="match status" value="1"/>
</dbReference>
<dbReference type="Pfam" id="PF11495">
    <property type="entry name" value="Regulator_TrmB"/>
    <property type="match status" value="1"/>
</dbReference>
<evidence type="ECO:0000313" key="5">
    <source>
        <dbReference type="Proteomes" id="UP001596328"/>
    </source>
</evidence>
<evidence type="ECO:0000259" key="3">
    <source>
        <dbReference type="Pfam" id="PF11495"/>
    </source>
</evidence>
<accession>A0ABD5S444</accession>
<dbReference type="InterPro" id="IPR051797">
    <property type="entry name" value="TrmB-like"/>
</dbReference>
<dbReference type="AlphaFoldDB" id="A0ABD5S444"/>
<feature type="domain" description="Transcription regulator TrmB C-terminal" evidence="3">
    <location>
        <begin position="109"/>
        <end position="172"/>
    </location>
</feature>
<dbReference type="Proteomes" id="UP001596328">
    <property type="component" value="Unassembled WGS sequence"/>
</dbReference>
<evidence type="ECO:0000259" key="2">
    <source>
        <dbReference type="Pfam" id="PF01978"/>
    </source>
</evidence>
<feature type="domain" description="Transcription regulator TrmB N-terminal" evidence="2">
    <location>
        <begin position="10"/>
        <end position="78"/>
    </location>
</feature>
<evidence type="ECO:0000256" key="1">
    <source>
        <dbReference type="ARBA" id="ARBA00007287"/>
    </source>
</evidence>
<organism evidence="4 5">
    <name type="scientific">Halobium palmae</name>
    <dbReference type="NCBI Taxonomy" id="1776492"/>
    <lineage>
        <taxon>Archaea</taxon>
        <taxon>Methanobacteriati</taxon>
        <taxon>Methanobacteriota</taxon>
        <taxon>Stenosarchaea group</taxon>
        <taxon>Halobacteria</taxon>
        <taxon>Halobacteriales</taxon>
        <taxon>Haloferacaceae</taxon>
        <taxon>Halobium</taxon>
    </lineage>
</organism>
<dbReference type="SUPFAM" id="SSF46785">
    <property type="entry name" value="Winged helix' DNA-binding domain"/>
    <property type="match status" value="1"/>
</dbReference>
<comment type="similarity">
    <text evidence="1">Belongs to the transcriptional regulator TrmB family.</text>
</comment>
<name>A0ABD5S444_9EURY</name>
<protein>
    <submittedName>
        <fullName evidence="4">TrmB family transcriptional regulator</fullName>
    </submittedName>
</protein>
<reference evidence="4 5" key="1">
    <citation type="journal article" date="2019" name="Int. J. Syst. Evol. Microbiol.">
        <title>The Global Catalogue of Microorganisms (GCM) 10K type strain sequencing project: providing services to taxonomists for standard genome sequencing and annotation.</title>
        <authorList>
            <consortium name="The Broad Institute Genomics Platform"/>
            <consortium name="The Broad Institute Genome Sequencing Center for Infectious Disease"/>
            <person name="Wu L."/>
            <person name="Ma J."/>
        </authorList>
    </citation>
    <scope>NUCLEOTIDE SEQUENCE [LARGE SCALE GENOMIC DNA]</scope>
    <source>
        <strain evidence="4 5">NBRC 111368</strain>
    </source>
</reference>
<dbReference type="InterPro" id="IPR021586">
    <property type="entry name" value="Tscrpt_reg_TrmB_C"/>
</dbReference>
<proteinExistence type="inferred from homology"/>
<dbReference type="EMBL" id="JBHSWU010001014">
    <property type="protein sequence ID" value="MFC6726295.1"/>
    <property type="molecule type" value="Genomic_DNA"/>
</dbReference>
<dbReference type="InterPro" id="IPR002831">
    <property type="entry name" value="Tscrpt_reg_TrmB_N"/>
</dbReference>
<keyword evidence="5" id="KW-1185">Reference proteome</keyword>
<dbReference type="InterPro" id="IPR036390">
    <property type="entry name" value="WH_DNA-bd_sf"/>
</dbReference>
<gene>
    <name evidence="4" type="ORF">ACFQE1_18390</name>
</gene>
<feature type="non-terminal residue" evidence="4">
    <location>
        <position position="177"/>
    </location>
</feature>
<sequence>MDDPALGDLLRQFGLSEKEIDTYLVLLEHGEAKASTIADDAGVSKRYVYSVSEQLEERGFVSVNDHAVPTTIRANPPEEVVGTLLEEVERMRPALEERYSQAPQPAEEFEVIKSRVTVLKRVSELIDEAEGEVILSIPFGQLGEVAEALRAAVDRGVLVLLVVTGVDPDASDLADDL</sequence>
<dbReference type="InterPro" id="IPR036388">
    <property type="entry name" value="WH-like_DNA-bd_sf"/>
</dbReference>
<comment type="caution">
    <text evidence="4">The sequence shown here is derived from an EMBL/GenBank/DDBJ whole genome shotgun (WGS) entry which is preliminary data.</text>
</comment>
<dbReference type="PANTHER" id="PTHR34293">
    <property type="entry name" value="HTH-TYPE TRANSCRIPTIONAL REGULATOR TRMBL2"/>
    <property type="match status" value="1"/>
</dbReference>